<sequence length="135" mass="15564">MKSSKDDNNRISKLEKRVEKLENAVFKGSSSYSVSKNTLEDTLVKEVNKIPIQHLVVISLKLNGKQTRDEIKKSLEDWGKVFGNWFRGGNFNNRLIKMNIVKRDDKNKDGDDIFVLTKKGELLANELIEKIRSKK</sequence>
<comment type="caution">
    <text evidence="1">The sequence shown here is derived from an EMBL/GenBank/DDBJ whole genome shotgun (WGS) entry which is preliminary data.</text>
</comment>
<proteinExistence type="predicted"/>
<dbReference type="AlphaFoldDB" id="A0A812EZC7"/>
<name>A0A812EZC7_9ARCH</name>
<dbReference type="RefSeq" id="WP_205097852.1">
    <property type="nucleotide sequence ID" value="NZ_CAJNAQ010000002.1"/>
</dbReference>
<evidence type="ECO:0000313" key="1">
    <source>
        <dbReference type="EMBL" id="CAE6486771.1"/>
    </source>
</evidence>
<reference evidence="1" key="1">
    <citation type="submission" date="2021-02" db="EMBL/GenBank/DDBJ databases">
        <authorList>
            <person name="Han P."/>
        </authorList>
    </citation>
    <scope>NUCLEOTIDE SEQUENCE</scope>
    <source>
        <strain evidence="1">Candidatus Nitrosotenuis uzonensis 5A</strain>
    </source>
</reference>
<evidence type="ECO:0000313" key="2">
    <source>
        <dbReference type="Proteomes" id="UP000655759"/>
    </source>
</evidence>
<organism evidence="1 2">
    <name type="scientific">Candidatus Nitrosotenuis uzonensis</name>
    <dbReference type="NCBI Taxonomy" id="1407055"/>
    <lineage>
        <taxon>Archaea</taxon>
        <taxon>Nitrososphaerota</taxon>
        <taxon>Candidatus Nitrosotenuis</taxon>
    </lineage>
</organism>
<protein>
    <submittedName>
        <fullName evidence="1">Uncharacterized protein</fullName>
    </submittedName>
</protein>
<dbReference type="EMBL" id="CAJNAQ010000002">
    <property type="protein sequence ID" value="CAE6486771.1"/>
    <property type="molecule type" value="Genomic_DNA"/>
</dbReference>
<gene>
    <name evidence="1" type="ORF">NUZ5A_20191</name>
</gene>
<dbReference type="Proteomes" id="UP000655759">
    <property type="component" value="Unassembled WGS sequence"/>
</dbReference>
<accession>A0A812EZC7</accession>